<protein>
    <submittedName>
        <fullName evidence="1">Uncharacterized protein</fullName>
    </submittedName>
</protein>
<keyword evidence="2" id="KW-1185">Reference proteome</keyword>
<evidence type="ECO:0000313" key="1">
    <source>
        <dbReference type="EMBL" id="OZV68014.1"/>
    </source>
</evidence>
<dbReference type="OrthoDB" id="1451563at2"/>
<dbReference type="EMBL" id="NGJN01000005">
    <property type="protein sequence ID" value="OZV68014.1"/>
    <property type="molecule type" value="Genomic_DNA"/>
</dbReference>
<organism evidence="1 2">
    <name type="scientific">Winogradskyella aurantia</name>
    <dbReference type="NCBI Taxonomy" id="1915063"/>
    <lineage>
        <taxon>Bacteria</taxon>
        <taxon>Pseudomonadati</taxon>
        <taxon>Bacteroidota</taxon>
        <taxon>Flavobacteriia</taxon>
        <taxon>Flavobacteriales</taxon>
        <taxon>Flavobacteriaceae</taxon>
        <taxon>Winogradskyella</taxon>
    </lineage>
</organism>
<dbReference type="Proteomes" id="UP000216840">
    <property type="component" value="Unassembled WGS sequence"/>
</dbReference>
<sequence>MNKNFCYTSFQLSVYLIFIASVSCSPTKNQNYPISEANYWTNDKREKYLKNREDSITWDKQMFDDDMKWIDDLPSGPFQEGVFPEPKYDLHGKFKGVGNMSGQYKVNGKTILMNSFFQNASTINEHYLDTLKNDVFFHIVVLTDTLDIVNYNHLSSIIISRNHPDYLGQGFYKTKNNLIDYSAFITAERESYAIVNTRLFNLKYGKTILIAPQKDKSLRSLQIKSTKISKDEVVNYTQELLKKEEIIRFFTNENAI</sequence>
<comment type="caution">
    <text evidence="1">The sequence shown here is derived from an EMBL/GenBank/DDBJ whole genome shotgun (WGS) entry which is preliminary data.</text>
</comment>
<reference evidence="1 2" key="1">
    <citation type="submission" date="2017-05" db="EMBL/GenBank/DDBJ databases">
        <title>The draft genome sequence of Idiomarina salinarum WNB302.</title>
        <authorList>
            <person name="Sun Y."/>
            <person name="Chen B."/>
            <person name="Du Z."/>
        </authorList>
    </citation>
    <scope>NUCLEOTIDE SEQUENCE [LARGE SCALE GENOMIC DNA]</scope>
    <source>
        <strain evidence="1 2">WNB302</strain>
    </source>
</reference>
<dbReference type="RefSeq" id="WP_094968603.1">
    <property type="nucleotide sequence ID" value="NZ_NGJN01000005.1"/>
</dbReference>
<dbReference type="AlphaFoldDB" id="A0A265URT9"/>
<evidence type="ECO:0000313" key="2">
    <source>
        <dbReference type="Proteomes" id="UP000216840"/>
    </source>
</evidence>
<proteinExistence type="predicted"/>
<accession>A0A265URT9</accession>
<dbReference type="PROSITE" id="PS51257">
    <property type="entry name" value="PROKAR_LIPOPROTEIN"/>
    <property type="match status" value="1"/>
</dbReference>
<name>A0A265URT9_9FLAO</name>
<gene>
    <name evidence="1" type="ORF">CA834_10205</name>
</gene>